<keyword evidence="6 7" id="KW-0472">Membrane</keyword>
<feature type="transmembrane region" description="Helical" evidence="7">
    <location>
        <begin position="78"/>
        <end position="99"/>
    </location>
</feature>
<dbReference type="SUPFAM" id="SSF161098">
    <property type="entry name" value="MetI-like"/>
    <property type="match status" value="1"/>
</dbReference>
<dbReference type="EMBL" id="JACJVO010000011">
    <property type="protein sequence ID" value="MBB6731334.1"/>
    <property type="molecule type" value="Genomic_DNA"/>
</dbReference>
<evidence type="ECO:0000256" key="1">
    <source>
        <dbReference type="ARBA" id="ARBA00004651"/>
    </source>
</evidence>
<feature type="transmembrane region" description="Helical" evidence="7">
    <location>
        <begin position="263"/>
        <end position="280"/>
    </location>
</feature>
<sequence>MHLISRPYRAFLIFNYVFLTFIALLSLFPILNVLSVSFSSSSAADSGQVVLWPVEFTWKSYDFVLQAGEFNTAFVNSVLRVVLGVPLSVLVTVLIAYPLSKENATFPQRTLYVWIFVFTMLFSGGLIPSFLVIKQLHLLDSVWALVLPVTVQVFNVLLMLNFFRNLPKELEDASLIDGASHWRTLWSVYLPISLPSLATILLFTLVMHWNSWFDGMIYMNDVGRYPLATYLQSILNMTSIPKTNLTLEQAILLKSVSSRTARAAQIFVAAFPILLIYPFLQKYFVKGLVVGSVKG</sequence>
<dbReference type="Proteomes" id="UP000564644">
    <property type="component" value="Unassembled WGS sequence"/>
</dbReference>
<keyword evidence="3" id="KW-1003">Cell membrane</keyword>
<feature type="transmembrane region" description="Helical" evidence="7">
    <location>
        <begin position="12"/>
        <end position="31"/>
    </location>
</feature>
<evidence type="ECO:0000256" key="2">
    <source>
        <dbReference type="ARBA" id="ARBA00022448"/>
    </source>
</evidence>
<keyword evidence="10" id="KW-1185">Reference proteome</keyword>
<evidence type="ECO:0000256" key="4">
    <source>
        <dbReference type="ARBA" id="ARBA00022692"/>
    </source>
</evidence>
<dbReference type="Pfam" id="PF00528">
    <property type="entry name" value="BPD_transp_1"/>
    <property type="match status" value="1"/>
</dbReference>
<evidence type="ECO:0000256" key="6">
    <source>
        <dbReference type="ARBA" id="ARBA00023136"/>
    </source>
</evidence>
<feature type="transmembrane region" description="Helical" evidence="7">
    <location>
        <begin position="111"/>
        <end position="131"/>
    </location>
</feature>
<comment type="caution">
    <text evidence="9">The sequence shown here is derived from an EMBL/GenBank/DDBJ whole genome shotgun (WGS) entry which is preliminary data.</text>
</comment>
<evidence type="ECO:0000256" key="5">
    <source>
        <dbReference type="ARBA" id="ARBA00022989"/>
    </source>
</evidence>
<dbReference type="PANTHER" id="PTHR43744">
    <property type="entry name" value="ABC TRANSPORTER PERMEASE PROTEIN MG189-RELATED-RELATED"/>
    <property type="match status" value="1"/>
</dbReference>
<keyword evidence="2 7" id="KW-0813">Transport</keyword>
<feature type="transmembrane region" description="Helical" evidence="7">
    <location>
        <begin position="143"/>
        <end position="163"/>
    </location>
</feature>
<comment type="similarity">
    <text evidence="7">Belongs to the binding-protein-dependent transport system permease family.</text>
</comment>
<evidence type="ECO:0000313" key="9">
    <source>
        <dbReference type="EMBL" id="MBB6731334.1"/>
    </source>
</evidence>
<keyword evidence="5 7" id="KW-1133">Transmembrane helix</keyword>
<name>A0A7X0VUU2_9BACL</name>
<gene>
    <name evidence="9" type="ORF">H7C18_10485</name>
</gene>
<keyword evidence="4 7" id="KW-0812">Transmembrane</keyword>
<evidence type="ECO:0000256" key="7">
    <source>
        <dbReference type="RuleBase" id="RU363032"/>
    </source>
</evidence>
<feature type="transmembrane region" description="Helical" evidence="7">
    <location>
        <begin position="184"/>
        <end position="209"/>
    </location>
</feature>
<dbReference type="CDD" id="cd06261">
    <property type="entry name" value="TM_PBP2"/>
    <property type="match status" value="1"/>
</dbReference>
<evidence type="ECO:0000313" key="10">
    <source>
        <dbReference type="Proteomes" id="UP000564644"/>
    </source>
</evidence>
<comment type="subcellular location">
    <subcellularLocation>
        <location evidence="1 7">Cell membrane</location>
        <topology evidence="1 7">Multi-pass membrane protein</topology>
    </subcellularLocation>
</comment>
<organism evidence="9 10">
    <name type="scientific">Cohnella zeiphila</name>
    <dbReference type="NCBI Taxonomy" id="2761120"/>
    <lineage>
        <taxon>Bacteria</taxon>
        <taxon>Bacillati</taxon>
        <taxon>Bacillota</taxon>
        <taxon>Bacilli</taxon>
        <taxon>Bacillales</taxon>
        <taxon>Paenibacillaceae</taxon>
        <taxon>Cohnella</taxon>
    </lineage>
</organism>
<dbReference type="InterPro" id="IPR035906">
    <property type="entry name" value="MetI-like_sf"/>
</dbReference>
<dbReference type="GO" id="GO:0055085">
    <property type="term" value="P:transmembrane transport"/>
    <property type="evidence" value="ECO:0007669"/>
    <property type="project" value="InterPro"/>
</dbReference>
<dbReference type="PROSITE" id="PS50928">
    <property type="entry name" value="ABC_TM1"/>
    <property type="match status" value="1"/>
</dbReference>
<proteinExistence type="inferred from homology"/>
<evidence type="ECO:0000259" key="8">
    <source>
        <dbReference type="PROSITE" id="PS50928"/>
    </source>
</evidence>
<dbReference type="PANTHER" id="PTHR43744:SF9">
    <property type="entry name" value="POLYGALACTURONAN_RHAMNOGALACTURONAN TRANSPORT SYSTEM PERMEASE PROTEIN YTCP"/>
    <property type="match status" value="1"/>
</dbReference>
<dbReference type="AlphaFoldDB" id="A0A7X0VUU2"/>
<reference evidence="9 10" key="1">
    <citation type="submission" date="2020-08" db="EMBL/GenBank/DDBJ databases">
        <title>Cohnella phylogeny.</title>
        <authorList>
            <person name="Dunlap C."/>
        </authorList>
    </citation>
    <scope>NUCLEOTIDE SEQUENCE [LARGE SCALE GENOMIC DNA]</scope>
    <source>
        <strain evidence="9 10">CBP 2801</strain>
    </source>
</reference>
<dbReference type="RefSeq" id="WP_185129007.1">
    <property type="nucleotide sequence ID" value="NZ_JACJVO010000011.1"/>
</dbReference>
<dbReference type="InterPro" id="IPR000515">
    <property type="entry name" value="MetI-like"/>
</dbReference>
<accession>A0A7X0VUU2</accession>
<feature type="domain" description="ABC transmembrane type-1" evidence="8">
    <location>
        <begin position="74"/>
        <end position="277"/>
    </location>
</feature>
<dbReference type="GO" id="GO:0005886">
    <property type="term" value="C:plasma membrane"/>
    <property type="evidence" value="ECO:0007669"/>
    <property type="project" value="UniProtKB-SubCell"/>
</dbReference>
<evidence type="ECO:0000256" key="3">
    <source>
        <dbReference type="ARBA" id="ARBA00022475"/>
    </source>
</evidence>
<dbReference type="Gene3D" id="1.10.3720.10">
    <property type="entry name" value="MetI-like"/>
    <property type="match status" value="1"/>
</dbReference>
<protein>
    <submittedName>
        <fullName evidence="9">Carbohydrate ABC transporter permease</fullName>
    </submittedName>
</protein>